<evidence type="ECO:0000313" key="3">
    <source>
        <dbReference type="Proteomes" id="UP000054279"/>
    </source>
</evidence>
<evidence type="ECO:0000256" key="1">
    <source>
        <dbReference type="SAM" id="MobiDB-lite"/>
    </source>
</evidence>
<proteinExistence type="predicted"/>
<dbReference type="HOGENOM" id="CLU_2307866_0_0_1"/>
<gene>
    <name evidence="2" type="ORF">M422DRAFT_265124</name>
</gene>
<dbReference type="AlphaFoldDB" id="A0A0C9UUN2"/>
<name>A0A0C9UUN2_SPHS4</name>
<feature type="compositionally biased region" description="Acidic residues" evidence="1">
    <location>
        <begin position="85"/>
        <end position="101"/>
    </location>
</feature>
<evidence type="ECO:0000313" key="2">
    <source>
        <dbReference type="EMBL" id="KIJ32942.1"/>
    </source>
</evidence>
<sequence length="101" mass="11492">MKEGAARLQSSVLEPMSFATIALASVTLLNKIQEYFKGAIYQTRYEGLMQKLDYWYSMKAEHCLILQQVLFSDGMGRLEKTIRESDDESVAEDSDVEEAMV</sequence>
<dbReference type="EMBL" id="KN837219">
    <property type="protein sequence ID" value="KIJ32942.1"/>
    <property type="molecule type" value="Genomic_DNA"/>
</dbReference>
<protein>
    <submittedName>
        <fullName evidence="2">Uncharacterized protein</fullName>
    </submittedName>
</protein>
<keyword evidence="3" id="KW-1185">Reference proteome</keyword>
<feature type="region of interest" description="Disordered" evidence="1">
    <location>
        <begin position="82"/>
        <end position="101"/>
    </location>
</feature>
<accession>A0A0C9UUN2</accession>
<reference evidence="2 3" key="1">
    <citation type="submission" date="2014-06" db="EMBL/GenBank/DDBJ databases">
        <title>Evolutionary Origins and Diversification of the Mycorrhizal Mutualists.</title>
        <authorList>
            <consortium name="DOE Joint Genome Institute"/>
            <consortium name="Mycorrhizal Genomics Consortium"/>
            <person name="Kohler A."/>
            <person name="Kuo A."/>
            <person name="Nagy L.G."/>
            <person name="Floudas D."/>
            <person name="Copeland A."/>
            <person name="Barry K.W."/>
            <person name="Cichocki N."/>
            <person name="Veneault-Fourrey C."/>
            <person name="LaButti K."/>
            <person name="Lindquist E.A."/>
            <person name="Lipzen A."/>
            <person name="Lundell T."/>
            <person name="Morin E."/>
            <person name="Murat C."/>
            <person name="Riley R."/>
            <person name="Ohm R."/>
            <person name="Sun H."/>
            <person name="Tunlid A."/>
            <person name="Henrissat B."/>
            <person name="Grigoriev I.V."/>
            <person name="Hibbett D.S."/>
            <person name="Martin F."/>
        </authorList>
    </citation>
    <scope>NUCLEOTIDE SEQUENCE [LARGE SCALE GENOMIC DNA]</scope>
    <source>
        <strain evidence="2 3">SS14</strain>
    </source>
</reference>
<organism evidence="2 3">
    <name type="scientific">Sphaerobolus stellatus (strain SS14)</name>
    <dbReference type="NCBI Taxonomy" id="990650"/>
    <lineage>
        <taxon>Eukaryota</taxon>
        <taxon>Fungi</taxon>
        <taxon>Dikarya</taxon>
        <taxon>Basidiomycota</taxon>
        <taxon>Agaricomycotina</taxon>
        <taxon>Agaricomycetes</taxon>
        <taxon>Phallomycetidae</taxon>
        <taxon>Geastrales</taxon>
        <taxon>Sphaerobolaceae</taxon>
        <taxon>Sphaerobolus</taxon>
    </lineage>
</organism>
<dbReference type="Proteomes" id="UP000054279">
    <property type="component" value="Unassembled WGS sequence"/>
</dbReference>